<evidence type="ECO:0000313" key="3">
    <source>
        <dbReference type="Proteomes" id="UP000232688"/>
    </source>
</evidence>
<dbReference type="EMBL" id="LLXH01001399">
    <property type="protein sequence ID" value="PKC59094.1"/>
    <property type="molecule type" value="Genomic_DNA"/>
</dbReference>
<organism evidence="2 3">
    <name type="scientific">Rhizophagus irregularis</name>
    <dbReference type="NCBI Taxonomy" id="588596"/>
    <lineage>
        <taxon>Eukaryota</taxon>
        <taxon>Fungi</taxon>
        <taxon>Fungi incertae sedis</taxon>
        <taxon>Mucoromycota</taxon>
        <taxon>Glomeromycotina</taxon>
        <taxon>Glomeromycetes</taxon>
        <taxon>Glomerales</taxon>
        <taxon>Glomeraceae</taxon>
        <taxon>Rhizophagus</taxon>
    </lineage>
</organism>
<dbReference type="AlphaFoldDB" id="A0A2N0R712"/>
<keyword evidence="1" id="KW-0175">Coiled coil</keyword>
<feature type="coiled-coil region" evidence="1">
    <location>
        <begin position="12"/>
        <end position="46"/>
    </location>
</feature>
<feature type="coiled-coil region" evidence="1">
    <location>
        <begin position="164"/>
        <end position="352"/>
    </location>
</feature>
<gene>
    <name evidence="2" type="ORF">RhiirA1_493953</name>
</gene>
<proteinExistence type="predicted"/>
<protein>
    <submittedName>
        <fullName evidence="2">Uncharacterized protein</fullName>
    </submittedName>
</protein>
<evidence type="ECO:0000256" key="1">
    <source>
        <dbReference type="SAM" id="Coils"/>
    </source>
</evidence>
<reference evidence="2 3" key="2">
    <citation type="submission" date="2017-10" db="EMBL/GenBank/DDBJ databases">
        <title>Genome analyses suggest a sexual origin of heterokaryosis in a supposedly ancient asexual fungus.</title>
        <authorList>
            <person name="Corradi N."/>
            <person name="Sedzielewska K."/>
            <person name="Noel J."/>
            <person name="Charron P."/>
            <person name="Farinelli L."/>
            <person name="Marton T."/>
            <person name="Kruger M."/>
            <person name="Pelin A."/>
            <person name="Brachmann A."/>
            <person name="Corradi N."/>
        </authorList>
    </citation>
    <scope>NUCLEOTIDE SEQUENCE [LARGE SCALE GENOMIC DNA]</scope>
    <source>
        <strain evidence="2 3">A1</strain>
    </source>
</reference>
<dbReference type="VEuPathDB" id="FungiDB:RhiirA1_493953"/>
<accession>A0A2N0R712</accession>
<dbReference type="VEuPathDB" id="FungiDB:RhiirFUN_003982"/>
<feature type="coiled-coil region" evidence="1">
    <location>
        <begin position="86"/>
        <end position="120"/>
    </location>
</feature>
<comment type="caution">
    <text evidence="2">The sequence shown here is derived from an EMBL/GenBank/DDBJ whole genome shotgun (WGS) entry which is preliminary data.</text>
</comment>
<dbReference type="Proteomes" id="UP000232688">
    <property type="component" value="Unassembled WGS sequence"/>
</dbReference>
<name>A0A2N0R712_9GLOM</name>
<dbReference type="VEuPathDB" id="FungiDB:FUN_024742"/>
<feature type="coiled-coil region" evidence="1">
    <location>
        <begin position="504"/>
        <end position="534"/>
    </location>
</feature>
<sequence length="534" mass="62768">MQDEKQGSSSNLSEQLKQISQLNQEKSNLQDQLAQSEADIQELKFQQGQYKSQLIQSQINHKEINDENLKLEKIAETYYQVSQNELKEIISAYQNIKLELVNLQLQNFQLEQNYQDLRFNSTSQIREFAEKENTLQSLITCLQNEKQALAGNLTEQLKQNKLTNQQIQIQTSQLEQEKINLQKMLVQTEANIQELKSQQENLIEQKEHLENQLNQFQVNYEQIEQEKIRLHNVVIGLSQDQKLTTKLKVKLEKEIALLEQKLINEEKIKKQLTQTLHIKENKINELEQRLISLDYERIKKLVDKRKELSEIEKELINKLTCGENTKEIHKEKEAKQKEMNELKQELVSTSASYDANRKKQVLNQVNNFLKTKGDFLISREEAIKKLQNCCNRLEIFTNKERSAFGFVKNMVSVEDKISKIKFADKYTKEFQNILTKYNDGLLQMNKNFYSLRNTVQENKELEVSLTIEVILKLDSFNLDKFKIFKFATNSQEGTKTQLNSSMMVEDINSLKKNLYELKSELKQEKKELKNLATD</sequence>
<reference evidence="2 3" key="1">
    <citation type="submission" date="2017-10" db="EMBL/GenBank/DDBJ databases">
        <title>Extensive intraspecific genome diversity in a model arbuscular mycorrhizal fungus.</title>
        <authorList>
            <person name="Chen E.C.H."/>
            <person name="Morin E."/>
            <person name="Baudet D."/>
            <person name="Noel J."/>
            <person name="Ndikumana S."/>
            <person name="Charron P."/>
            <person name="St-Onge C."/>
            <person name="Giorgi J."/>
            <person name="Grigoriev I.V."/>
            <person name="Roux C."/>
            <person name="Martin F.M."/>
            <person name="Corradi N."/>
        </authorList>
    </citation>
    <scope>NUCLEOTIDE SEQUENCE [LARGE SCALE GENOMIC DNA]</scope>
    <source>
        <strain evidence="2 3">A1</strain>
    </source>
</reference>
<dbReference type="VEuPathDB" id="FungiDB:RhiirFUN_003960"/>
<evidence type="ECO:0000313" key="2">
    <source>
        <dbReference type="EMBL" id="PKC59094.1"/>
    </source>
</evidence>